<comment type="caution">
    <text evidence="2">The sequence shown here is derived from an EMBL/GenBank/DDBJ whole genome shotgun (WGS) entry which is preliminary data.</text>
</comment>
<reference evidence="2 3" key="1">
    <citation type="submission" date="2017-05" db="EMBL/GenBank/DDBJ databases">
        <authorList>
            <person name="Varghese N."/>
            <person name="Submissions S."/>
        </authorList>
    </citation>
    <scope>NUCLEOTIDE SEQUENCE [LARGE SCALE GENOMIC DNA]</scope>
    <source>
        <strain evidence="2 3">DSM 26001</strain>
    </source>
</reference>
<evidence type="ECO:0000313" key="2">
    <source>
        <dbReference type="EMBL" id="SMP82117.1"/>
    </source>
</evidence>
<dbReference type="EMBL" id="FXUL01000053">
    <property type="protein sequence ID" value="SMP82117.1"/>
    <property type="molecule type" value="Genomic_DNA"/>
</dbReference>
<feature type="signal peptide" evidence="1">
    <location>
        <begin position="1"/>
        <end position="20"/>
    </location>
</feature>
<dbReference type="RefSeq" id="WP_283445780.1">
    <property type="nucleotide sequence ID" value="NZ_FXUL01000053.1"/>
</dbReference>
<feature type="chain" id="PRO_5046996518" evidence="1">
    <location>
        <begin position="21"/>
        <end position="281"/>
    </location>
</feature>
<name>A0ABY1QZH0_9BURK</name>
<evidence type="ECO:0000313" key="3">
    <source>
        <dbReference type="Proteomes" id="UP001158049"/>
    </source>
</evidence>
<proteinExistence type="predicted"/>
<protein>
    <submittedName>
        <fullName evidence="2">Uncharacterized protein</fullName>
    </submittedName>
</protein>
<keyword evidence="1" id="KW-0732">Signal</keyword>
<dbReference type="Proteomes" id="UP001158049">
    <property type="component" value="Unassembled WGS sequence"/>
</dbReference>
<organism evidence="2 3">
    <name type="scientific">Noviherbaspirillum suwonense</name>
    <dbReference type="NCBI Taxonomy" id="1224511"/>
    <lineage>
        <taxon>Bacteria</taxon>
        <taxon>Pseudomonadati</taxon>
        <taxon>Pseudomonadota</taxon>
        <taxon>Betaproteobacteria</taxon>
        <taxon>Burkholderiales</taxon>
        <taxon>Oxalobacteraceae</taxon>
        <taxon>Noviherbaspirillum</taxon>
    </lineage>
</organism>
<gene>
    <name evidence="2" type="ORF">SAMN06295970_1533</name>
</gene>
<accession>A0ABY1QZH0</accession>
<evidence type="ECO:0000256" key="1">
    <source>
        <dbReference type="SAM" id="SignalP"/>
    </source>
</evidence>
<keyword evidence="3" id="KW-1185">Reference proteome</keyword>
<sequence>MVTRRAFGLYTASLALPCMAQTPSAIKLTEDPFPPLPPDLTTANSEPDFFSTELGQTALGKLDPGKERRDFARAIMDAAPWDCRPIDVAYYFRNLGLGKTQFGEEGRPYARGWPRIYNPLVIELFTATNLNPLAPEFDGDATAWCAAFVNYCIARAVSKTGKIGATELAKGTGSASSGSFRCYGKEVKGREPREGEIGVWVLDGTLNKCKFGKGLVGFYAGPNEDTTKPYFICGGNQGGDILKGTQTRNDGVFLKAMPVRFLAVKKPERYKRLLSFRTDYL</sequence>